<feature type="chain" id="PRO_5040386304" evidence="1">
    <location>
        <begin position="18"/>
        <end position="177"/>
    </location>
</feature>
<dbReference type="Gene3D" id="3.10.100.10">
    <property type="entry name" value="Mannose-Binding Protein A, subunit A"/>
    <property type="match status" value="1"/>
</dbReference>
<evidence type="ECO:0000256" key="1">
    <source>
        <dbReference type="SAM" id="SignalP"/>
    </source>
</evidence>
<dbReference type="PROSITE" id="PS50041">
    <property type="entry name" value="C_TYPE_LECTIN_2"/>
    <property type="match status" value="1"/>
</dbReference>
<dbReference type="EMBL" id="JAIZAY010000006">
    <property type="protein sequence ID" value="KAJ8040934.1"/>
    <property type="molecule type" value="Genomic_DNA"/>
</dbReference>
<keyword evidence="1" id="KW-0732">Signal</keyword>
<comment type="caution">
    <text evidence="3">The sequence shown here is derived from an EMBL/GenBank/DDBJ whole genome shotgun (WGS) entry which is preliminary data.</text>
</comment>
<dbReference type="PANTHER" id="PTHR22803">
    <property type="entry name" value="MANNOSE, PHOSPHOLIPASE, LECTIN RECEPTOR RELATED"/>
    <property type="match status" value="1"/>
</dbReference>
<feature type="signal peptide" evidence="1">
    <location>
        <begin position="1"/>
        <end position="17"/>
    </location>
</feature>
<evidence type="ECO:0000313" key="4">
    <source>
        <dbReference type="Proteomes" id="UP001152320"/>
    </source>
</evidence>
<dbReference type="SMART" id="SM00034">
    <property type="entry name" value="CLECT"/>
    <property type="match status" value="1"/>
</dbReference>
<keyword evidence="4" id="KW-1185">Reference proteome</keyword>
<reference evidence="3" key="1">
    <citation type="submission" date="2021-10" db="EMBL/GenBank/DDBJ databases">
        <title>Tropical sea cucumber genome reveals ecological adaptation and Cuvierian tubules defense mechanism.</title>
        <authorList>
            <person name="Chen T."/>
        </authorList>
    </citation>
    <scope>NUCLEOTIDE SEQUENCE</scope>
    <source>
        <strain evidence="3">Nanhai2018</strain>
        <tissue evidence="3">Muscle</tissue>
    </source>
</reference>
<evidence type="ECO:0000313" key="3">
    <source>
        <dbReference type="EMBL" id="KAJ8040934.1"/>
    </source>
</evidence>
<dbReference type="Proteomes" id="UP001152320">
    <property type="component" value="Chromosome 6"/>
</dbReference>
<gene>
    <name evidence="3" type="ORF">HOLleu_15385</name>
</gene>
<dbReference type="SUPFAM" id="SSF56436">
    <property type="entry name" value="C-type lectin-like"/>
    <property type="match status" value="1"/>
</dbReference>
<dbReference type="InterPro" id="IPR016186">
    <property type="entry name" value="C-type_lectin-like/link_sf"/>
</dbReference>
<dbReference type="OrthoDB" id="441660at2759"/>
<feature type="domain" description="C-type lectin" evidence="2">
    <location>
        <begin position="31"/>
        <end position="162"/>
    </location>
</feature>
<protein>
    <submittedName>
        <fullName evidence="3">C-type lectin</fullName>
    </submittedName>
</protein>
<name>A0A9Q1HCF1_HOLLE</name>
<sequence>MFFRITLLLIGCWSSLGAIVIEPCPPGWTEYKGYCYRYFSHIKSWTEAQDFCRNVGANGYSTGSKYQTSDLTSIHSAAENDFLYHYWLSCRDSNTADVTNLYIGLNDPGRDRVWKWVDGSESDYVNWNTGEPNNYENRGEFYVTMLNNKKWNDEHVSDAKVFTFICKMPRDYDCRIQ</sequence>
<dbReference type="InterPro" id="IPR016187">
    <property type="entry name" value="CTDL_fold"/>
</dbReference>
<organism evidence="3 4">
    <name type="scientific">Holothuria leucospilota</name>
    <name type="common">Black long sea cucumber</name>
    <name type="synonym">Mertensiothuria leucospilota</name>
    <dbReference type="NCBI Taxonomy" id="206669"/>
    <lineage>
        <taxon>Eukaryota</taxon>
        <taxon>Metazoa</taxon>
        <taxon>Echinodermata</taxon>
        <taxon>Eleutherozoa</taxon>
        <taxon>Echinozoa</taxon>
        <taxon>Holothuroidea</taxon>
        <taxon>Aspidochirotacea</taxon>
        <taxon>Aspidochirotida</taxon>
        <taxon>Holothuriidae</taxon>
        <taxon>Holothuria</taxon>
    </lineage>
</organism>
<evidence type="ECO:0000259" key="2">
    <source>
        <dbReference type="PROSITE" id="PS50041"/>
    </source>
</evidence>
<dbReference type="AlphaFoldDB" id="A0A9Q1HCF1"/>
<accession>A0A9Q1HCF1</accession>
<dbReference type="InterPro" id="IPR050111">
    <property type="entry name" value="C-type_lectin/snaclec_domain"/>
</dbReference>
<proteinExistence type="predicted"/>
<dbReference type="InterPro" id="IPR001304">
    <property type="entry name" value="C-type_lectin-like"/>
</dbReference>
<dbReference type="Pfam" id="PF00059">
    <property type="entry name" value="Lectin_C"/>
    <property type="match status" value="1"/>
</dbReference>